<dbReference type="SUPFAM" id="SSF90257">
    <property type="entry name" value="Myosin rod fragments"/>
    <property type="match status" value="1"/>
</dbReference>
<feature type="compositionally biased region" description="Low complexity" evidence="4">
    <location>
        <begin position="60"/>
        <end position="73"/>
    </location>
</feature>
<evidence type="ECO:0000256" key="3">
    <source>
        <dbReference type="SAM" id="Coils"/>
    </source>
</evidence>
<sequence length="507" mass="56811">MGTPGRKRNPVRETFAAEDDALGHIAKEAEARLAAKRAARAEAREIRLRELEKQQKERASSSALSKTTKSHTAQASSSRRTSPTSLNGDCASRHDPWYTQHVLRSGPPSRRGSVSDQVTGTSRRSSSLSRYDDASAFELAGLDDPADNEPMEGTAKSVTRSSVSSLSSVSLGSQSSSTSKQTSVEMSPGDDVLIKESLRDVEEKYKVAMMSNAQLDNEKANLIYQVDTLRDTLEELEEQMAELRREHGDKCKELERQKHDNSVLKFKFDEVHEALKQRDELIEEIGKLQSKEELRVQEINELNETIEWKEKKIGRHGLVLVPETEPDAGNSGAPEGHGSLALVSREAAEVLNTVGDGPLDVRLKKLAEDKDNLLEEVRSLKEQLEEVKQKSSDSNMDLAENGVEILETHRDVNRQLNDCKFKLSKAEQDIIALEQSVARLESQVARYKTASENAEKVEDELKADKRKLQRELRSVQDRVEELEITNSQLNKRMEKMRANRNLAATQD</sequence>
<dbReference type="AlphaFoldDB" id="A0A8C4WVF5"/>
<protein>
    <submittedName>
        <fullName evidence="5">Leucine rich repeat (in FLII) interacting protein 2</fullName>
    </submittedName>
</protein>
<dbReference type="PANTHER" id="PTHR19212:SF0">
    <property type="entry name" value="LD07988P"/>
    <property type="match status" value="1"/>
</dbReference>
<feature type="coiled-coil region" evidence="3">
    <location>
        <begin position="198"/>
        <end position="291"/>
    </location>
</feature>
<keyword evidence="6" id="KW-1185">Reference proteome</keyword>
<evidence type="ECO:0000313" key="5">
    <source>
        <dbReference type="Ensembl" id="ENSEBUP00000013302.1"/>
    </source>
</evidence>
<feature type="compositionally biased region" description="Polar residues" evidence="4">
    <location>
        <begin position="74"/>
        <end position="87"/>
    </location>
</feature>
<feature type="coiled-coil region" evidence="3">
    <location>
        <begin position="363"/>
        <end position="506"/>
    </location>
</feature>
<name>A0A8C4WVF5_EPTBU</name>
<reference evidence="5" key="2">
    <citation type="submission" date="2025-09" db="UniProtKB">
        <authorList>
            <consortium name="Ensembl"/>
        </authorList>
    </citation>
    <scope>IDENTIFICATION</scope>
</reference>
<evidence type="ECO:0000256" key="1">
    <source>
        <dbReference type="ARBA" id="ARBA00008275"/>
    </source>
</evidence>
<proteinExistence type="inferred from homology"/>
<dbReference type="Ensembl" id="ENSEBUT00000013878.1">
    <property type="protein sequence ID" value="ENSEBUP00000013302.1"/>
    <property type="gene ID" value="ENSEBUG00000008369.1"/>
</dbReference>
<accession>A0A8C4WVF5</accession>
<evidence type="ECO:0000313" key="6">
    <source>
        <dbReference type="Proteomes" id="UP000694388"/>
    </source>
</evidence>
<reference evidence="5" key="1">
    <citation type="submission" date="2025-08" db="UniProtKB">
        <authorList>
            <consortium name="Ensembl"/>
        </authorList>
    </citation>
    <scope>IDENTIFICATION</scope>
</reference>
<dbReference type="PANTHER" id="PTHR19212">
    <property type="entry name" value="LEUCINE RICH REPEAT IN FLII INTERACTING PROTEIN"/>
    <property type="match status" value="1"/>
</dbReference>
<feature type="region of interest" description="Disordered" evidence="4">
    <location>
        <begin position="49"/>
        <end position="191"/>
    </location>
</feature>
<keyword evidence="2 3" id="KW-0175">Coiled coil</keyword>
<evidence type="ECO:0000256" key="4">
    <source>
        <dbReference type="SAM" id="MobiDB-lite"/>
    </source>
</evidence>
<dbReference type="Gene3D" id="1.20.5.340">
    <property type="match status" value="1"/>
</dbReference>
<dbReference type="Pfam" id="PF09738">
    <property type="entry name" value="LRRFIP"/>
    <property type="match status" value="1"/>
</dbReference>
<feature type="compositionally biased region" description="Basic and acidic residues" evidence="4">
    <location>
        <begin position="49"/>
        <end position="59"/>
    </location>
</feature>
<comment type="similarity">
    <text evidence="1">Belongs to the LRRFIP family.</text>
</comment>
<dbReference type="InterPro" id="IPR019139">
    <property type="entry name" value="LRRFIP1/2"/>
</dbReference>
<evidence type="ECO:0000256" key="2">
    <source>
        <dbReference type="ARBA" id="ARBA00023054"/>
    </source>
</evidence>
<organism evidence="5 6">
    <name type="scientific">Eptatretus burgeri</name>
    <name type="common">Inshore hagfish</name>
    <dbReference type="NCBI Taxonomy" id="7764"/>
    <lineage>
        <taxon>Eukaryota</taxon>
        <taxon>Metazoa</taxon>
        <taxon>Chordata</taxon>
        <taxon>Craniata</taxon>
        <taxon>Vertebrata</taxon>
        <taxon>Cyclostomata</taxon>
        <taxon>Myxini</taxon>
        <taxon>Myxiniformes</taxon>
        <taxon>Myxinidae</taxon>
        <taxon>Eptatretinae</taxon>
        <taxon>Eptatretus</taxon>
    </lineage>
</organism>
<dbReference type="Gene3D" id="1.20.5.4090">
    <property type="match status" value="1"/>
</dbReference>
<dbReference type="GO" id="GO:0006355">
    <property type="term" value="P:regulation of DNA-templated transcription"/>
    <property type="evidence" value="ECO:0007669"/>
    <property type="project" value="InterPro"/>
</dbReference>
<dbReference type="GeneTree" id="ENSGT00530000063564"/>
<feature type="compositionally biased region" description="Low complexity" evidence="4">
    <location>
        <begin position="156"/>
        <end position="184"/>
    </location>
</feature>
<dbReference type="Proteomes" id="UP000694388">
    <property type="component" value="Unplaced"/>
</dbReference>